<feature type="non-terminal residue" evidence="2">
    <location>
        <position position="1"/>
    </location>
</feature>
<proteinExistence type="predicted"/>
<reference evidence="2" key="1">
    <citation type="journal article" date="2016" name="Gigascience">
        <title>De novo construction of an expanded transcriptome assembly for the western tarnished plant bug, Lygus hesperus.</title>
        <authorList>
            <person name="Tassone E.E."/>
            <person name="Geib S.M."/>
            <person name="Hall B."/>
            <person name="Fabrick J.A."/>
            <person name="Brent C.S."/>
            <person name="Hull J.J."/>
        </authorList>
    </citation>
    <scope>NUCLEOTIDE SEQUENCE</scope>
</reference>
<dbReference type="EMBL" id="GDHC01014389">
    <property type="protein sequence ID" value="JAQ04240.1"/>
    <property type="molecule type" value="Transcribed_RNA"/>
</dbReference>
<gene>
    <name evidence="2" type="ORF">g.96015</name>
</gene>
<organism evidence="2">
    <name type="scientific">Lygus hesperus</name>
    <name type="common">Western plant bug</name>
    <dbReference type="NCBI Taxonomy" id="30085"/>
    <lineage>
        <taxon>Eukaryota</taxon>
        <taxon>Metazoa</taxon>
        <taxon>Ecdysozoa</taxon>
        <taxon>Arthropoda</taxon>
        <taxon>Hexapoda</taxon>
        <taxon>Insecta</taxon>
        <taxon>Pterygota</taxon>
        <taxon>Neoptera</taxon>
        <taxon>Paraneoptera</taxon>
        <taxon>Hemiptera</taxon>
        <taxon>Heteroptera</taxon>
        <taxon>Panheteroptera</taxon>
        <taxon>Cimicomorpha</taxon>
        <taxon>Miridae</taxon>
        <taxon>Mirini</taxon>
        <taxon>Lygus</taxon>
    </lineage>
</organism>
<sequence length="102" mass="10877">EISNPIPQSSISTPAAVVDVTETKPVVMRAQSMRGGNVTQRPNIPNFGSMRNPSGVKRPVSIPAANRPKSPPPPRPSLPDLQNDPKPGVMKIPTLPGFHKPT</sequence>
<dbReference type="AlphaFoldDB" id="A0A146LCG1"/>
<protein>
    <submittedName>
        <fullName evidence="2">Uncharacterized protein</fullName>
    </submittedName>
</protein>
<evidence type="ECO:0000256" key="1">
    <source>
        <dbReference type="SAM" id="MobiDB-lite"/>
    </source>
</evidence>
<evidence type="ECO:0000313" key="2">
    <source>
        <dbReference type="EMBL" id="JAQ04240.1"/>
    </source>
</evidence>
<accession>A0A146LCG1</accession>
<feature type="region of interest" description="Disordered" evidence="1">
    <location>
        <begin position="31"/>
        <end position="102"/>
    </location>
</feature>
<name>A0A146LCG1_LYGHE</name>
<feature type="non-terminal residue" evidence="2">
    <location>
        <position position="102"/>
    </location>
</feature>